<protein>
    <submittedName>
        <fullName evidence="1">Uncharacterized protein</fullName>
    </submittedName>
</protein>
<dbReference type="AlphaFoldDB" id="A0A4Q9M130"/>
<dbReference type="Proteomes" id="UP000292282">
    <property type="component" value="Unassembled WGS sequence"/>
</dbReference>
<gene>
    <name evidence="1" type="ORF">CWI38_0079p0010</name>
</gene>
<accession>A0A4Q9M130</accession>
<proteinExistence type="predicted"/>
<evidence type="ECO:0000313" key="2">
    <source>
        <dbReference type="Proteomes" id="UP000292282"/>
    </source>
</evidence>
<dbReference type="EMBL" id="PITK01000079">
    <property type="protein sequence ID" value="TBU20380.1"/>
    <property type="molecule type" value="Genomic_DNA"/>
</dbReference>
<organism evidence="1 2">
    <name type="scientific">Hamiltosporidium tvaerminnensis</name>
    <dbReference type="NCBI Taxonomy" id="1176355"/>
    <lineage>
        <taxon>Eukaryota</taxon>
        <taxon>Fungi</taxon>
        <taxon>Fungi incertae sedis</taxon>
        <taxon>Microsporidia</taxon>
        <taxon>Dubosqiidae</taxon>
        <taxon>Hamiltosporidium</taxon>
    </lineage>
</organism>
<reference evidence="1 2" key="1">
    <citation type="submission" date="2017-12" db="EMBL/GenBank/DDBJ databases">
        <authorList>
            <person name="Pombert J.-F."/>
            <person name="Haag K.L."/>
            <person name="Ebert D."/>
        </authorList>
    </citation>
    <scope>NUCLEOTIDE SEQUENCE [LARGE SCALE GENOMIC DNA]</scope>
    <source>
        <strain evidence="1">IL-G-3</strain>
    </source>
</reference>
<sequence length="121" mass="14128">MNKYLDILFEELYIIFGNFSFLASKHCIELINFVSEIKECNSVLKTKPILLFKEPIQKIYSPYLPSCKLFNENISIYIPIFTNHRCQTLIETIITVKSPKKMNVSLQSLIYKINIENSTTI</sequence>
<keyword evidence="2" id="KW-1185">Reference proteome</keyword>
<name>A0A4Q9M130_9MICR</name>
<dbReference type="VEuPathDB" id="MicrosporidiaDB:CWI38_0079p0010"/>
<comment type="caution">
    <text evidence="1">The sequence shown here is derived from an EMBL/GenBank/DDBJ whole genome shotgun (WGS) entry which is preliminary data.</text>
</comment>
<evidence type="ECO:0000313" key="1">
    <source>
        <dbReference type="EMBL" id="TBU20380.1"/>
    </source>
</evidence>